<keyword evidence="3" id="KW-1185">Reference proteome</keyword>
<reference evidence="2" key="1">
    <citation type="journal article" date="2020" name="Stud. Mycol.">
        <title>101 Dothideomycetes genomes: a test case for predicting lifestyles and emergence of pathogens.</title>
        <authorList>
            <person name="Haridas S."/>
            <person name="Albert R."/>
            <person name="Binder M."/>
            <person name="Bloem J."/>
            <person name="Labutti K."/>
            <person name="Salamov A."/>
            <person name="Andreopoulos B."/>
            <person name="Baker S."/>
            <person name="Barry K."/>
            <person name="Bills G."/>
            <person name="Bluhm B."/>
            <person name="Cannon C."/>
            <person name="Castanera R."/>
            <person name="Culley D."/>
            <person name="Daum C."/>
            <person name="Ezra D."/>
            <person name="Gonzalez J."/>
            <person name="Henrissat B."/>
            <person name="Kuo A."/>
            <person name="Liang C."/>
            <person name="Lipzen A."/>
            <person name="Lutzoni F."/>
            <person name="Magnuson J."/>
            <person name="Mondo S."/>
            <person name="Nolan M."/>
            <person name="Ohm R."/>
            <person name="Pangilinan J."/>
            <person name="Park H.-J."/>
            <person name="Ramirez L."/>
            <person name="Alfaro M."/>
            <person name="Sun H."/>
            <person name="Tritt A."/>
            <person name="Yoshinaga Y."/>
            <person name="Zwiers L.-H."/>
            <person name="Turgeon B."/>
            <person name="Goodwin S."/>
            <person name="Spatafora J."/>
            <person name="Crous P."/>
            <person name="Grigoriev I."/>
        </authorList>
    </citation>
    <scope>NUCLEOTIDE SEQUENCE</scope>
    <source>
        <strain evidence="2">CBS 123094</strain>
    </source>
</reference>
<proteinExistence type="predicted"/>
<gene>
    <name evidence="2" type="ORF">P154DRAFT_540875</name>
</gene>
<protein>
    <submittedName>
        <fullName evidence="2">Uncharacterized protein</fullName>
    </submittedName>
</protein>
<name>A0A6A5VW14_9PLEO</name>
<dbReference type="Proteomes" id="UP000799779">
    <property type="component" value="Unassembled WGS sequence"/>
</dbReference>
<sequence length="385" mass="42777">MTSAYSSEEMAQTDSYAQPPNPSADIIWPVMYHIHIPPVDFAASRPSSSAWGKTTNRSIADFARSKRWTVDAFSIDFNGIEKAQWKDNNDSGRREQWGGWLRADDQDNQGDVVHMVNTTRNLVTVMLAKHKNEFQNWEAGRQRPAALGQTLLPLPLERPNLVTTNPVDMRYRPLPEPPSEHSRGLPRLQTIKPHLSQDGATALSHYGTLAGSQAQENTSQLAYRPQAPNMQAKASSQSSFHVAPPIQGRLPSFQDSGDGIDRIYEGEHLKLAPLNPQNLESVRQSSTDRQPRIVPFNPQRAHIDPTLGSGFDPSRRQSYDTRAYPPNPAQAPLGCSQTSEGYVQFPVEHSPSNQIHPAAPTSRNNPQSFLEPGIAYSEANLGHRK</sequence>
<dbReference type="AlphaFoldDB" id="A0A6A5VW14"/>
<accession>A0A6A5VW14</accession>
<evidence type="ECO:0000256" key="1">
    <source>
        <dbReference type="SAM" id="MobiDB-lite"/>
    </source>
</evidence>
<feature type="compositionally biased region" description="Polar residues" evidence="1">
    <location>
        <begin position="275"/>
        <end position="288"/>
    </location>
</feature>
<dbReference type="EMBL" id="ML977761">
    <property type="protein sequence ID" value="KAF1992869.1"/>
    <property type="molecule type" value="Genomic_DNA"/>
</dbReference>
<evidence type="ECO:0000313" key="3">
    <source>
        <dbReference type="Proteomes" id="UP000799779"/>
    </source>
</evidence>
<feature type="region of interest" description="Disordered" evidence="1">
    <location>
        <begin position="275"/>
        <end position="370"/>
    </location>
</feature>
<evidence type="ECO:0000313" key="2">
    <source>
        <dbReference type="EMBL" id="KAF1992869.1"/>
    </source>
</evidence>
<feature type="compositionally biased region" description="Polar residues" evidence="1">
    <location>
        <begin position="350"/>
        <end position="368"/>
    </location>
</feature>
<organism evidence="2 3">
    <name type="scientific">Amniculicola lignicola CBS 123094</name>
    <dbReference type="NCBI Taxonomy" id="1392246"/>
    <lineage>
        <taxon>Eukaryota</taxon>
        <taxon>Fungi</taxon>
        <taxon>Dikarya</taxon>
        <taxon>Ascomycota</taxon>
        <taxon>Pezizomycotina</taxon>
        <taxon>Dothideomycetes</taxon>
        <taxon>Pleosporomycetidae</taxon>
        <taxon>Pleosporales</taxon>
        <taxon>Amniculicolaceae</taxon>
        <taxon>Amniculicola</taxon>
    </lineage>
</organism>